<proteinExistence type="inferred from homology"/>
<reference evidence="6 7" key="1">
    <citation type="submission" date="2015-12" db="EMBL/GenBank/DDBJ databases">
        <title>The genome of Folsomia candida.</title>
        <authorList>
            <person name="Faddeeva A."/>
            <person name="Derks M.F."/>
            <person name="Anvar Y."/>
            <person name="Smit S."/>
            <person name="Van Straalen N."/>
            <person name="Roelofs D."/>
        </authorList>
    </citation>
    <scope>NUCLEOTIDE SEQUENCE [LARGE SCALE GENOMIC DNA]</scope>
    <source>
        <strain evidence="6 7">VU population</strain>
        <tissue evidence="6">Whole body</tissue>
    </source>
</reference>
<dbReference type="AlphaFoldDB" id="A0A226EGF4"/>
<keyword evidence="2" id="KW-0963">Cytoplasm</keyword>
<dbReference type="GO" id="GO:0003727">
    <property type="term" value="F:single-stranded RNA binding"/>
    <property type="evidence" value="ECO:0007669"/>
    <property type="project" value="TreeGrafter"/>
</dbReference>
<dbReference type="OrthoDB" id="20018at2759"/>
<evidence type="ECO:0000313" key="7">
    <source>
        <dbReference type="Proteomes" id="UP000198287"/>
    </source>
</evidence>
<dbReference type="InterPro" id="IPR007581">
    <property type="entry name" value="Endonuclease-V"/>
</dbReference>
<evidence type="ECO:0000313" key="6">
    <source>
        <dbReference type="EMBL" id="OXA55736.1"/>
    </source>
</evidence>
<dbReference type="GO" id="GO:0016891">
    <property type="term" value="F:RNA endonuclease activity producing 5'-phosphomonoesters, hydrolytic mechanism"/>
    <property type="evidence" value="ECO:0007669"/>
    <property type="project" value="TreeGrafter"/>
</dbReference>
<dbReference type="Pfam" id="PF04493">
    <property type="entry name" value="Endonuclease_5"/>
    <property type="match status" value="1"/>
</dbReference>
<dbReference type="PANTHER" id="PTHR28511:SF1">
    <property type="entry name" value="ENDONUCLEASE V"/>
    <property type="match status" value="1"/>
</dbReference>
<keyword evidence="7" id="KW-1185">Reference proteome</keyword>
<evidence type="ECO:0000256" key="3">
    <source>
        <dbReference type="ARBA" id="ARBA00022722"/>
    </source>
</evidence>
<dbReference type="Gene3D" id="3.30.2170.10">
    <property type="entry name" value="archaeoglobus fulgidus dsm 4304 superfamily"/>
    <property type="match status" value="1"/>
</dbReference>
<comment type="subcellular location">
    <subcellularLocation>
        <location evidence="1">Cytoplasm</location>
    </subcellularLocation>
</comment>
<protein>
    <submittedName>
        <fullName evidence="6">Endonuclease V</fullName>
    </submittedName>
</protein>
<dbReference type="GO" id="GO:0006281">
    <property type="term" value="P:DNA repair"/>
    <property type="evidence" value="ECO:0007669"/>
    <property type="project" value="InterPro"/>
</dbReference>
<evidence type="ECO:0000256" key="1">
    <source>
        <dbReference type="ARBA" id="ARBA00004496"/>
    </source>
</evidence>
<dbReference type="GO" id="GO:0005737">
    <property type="term" value="C:cytoplasm"/>
    <property type="evidence" value="ECO:0007669"/>
    <property type="project" value="UniProtKB-SubCell"/>
</dbReference>
<dbReference type="HAMAP" id="MF_00801">
    <property type="entry name" value="Endonuclease_5"/>
    <property type="match status" value="1"/>
</dbReference>
<dbReference type="EMBL" id="LNIX01000004">
    <property type="protein sequence ID" value="OXA55736.1"/>
    <property type="molecule type" value="Genomic_DNA"/>
</dbReference>
<keyword evidence="5" id="KW-0378">Hydrolase</keyword>
<name>A0A226EGF4_FOLCA</name>
<keyword evidence="3" id="KW-0540">Nuclease</keyword>
<dbReference type="GO" id="GO:0005730">
    <property type="term" value="C:nucleolus"/>
    <property type="evidence" value="ECO:0007669"/>
    <property type="project" value="TreeGrafter"/>
</dbReference>
<comment type="caution">
    <text evidence="6">The sequence shown here is derived from an EMBL/GenBank/DDBJ whole genome shotgun (WGS) entry which is preliminary data.</text>
</comment>
<evidence type="ECO:0000256" key="4">
    <source>
        <dbReference type="ARBA" id="ARBA00022759"/>
    </source>
</evidence>
<accession>A0A226EGF4</accession>
<gene>
    <name evidence="6" type="ORF">Fcan01_09270</name>
</gene>
<dbReference type="STRING" id="158441.A0A226EGF4"/>
<evidence type="ECO:0000256" key="5">
    <source>
        <dbReference type="ARBA" id="ARBA00022801"/>
    </source>
</evidence>
<dbReference type="PANTHER" id="PTHR28511">
    <property type="entry name" value="ENDONUCLEASE V"/>
    <property type="match status" value="1"/>
</dbReference>
<sequence length="256" mass="28244">MAGNMSDATVDSALIEKWTKVQNDLRSNIITSDSEEWQSDLNSLKLVAGLDISYPKDAHDKSHSDAYAALVICKFPSMEIVHQDVELCQPDVPYVPGFLAFRELPPLLNLVNKLLKEHPEFKPDVILVDGNGLLHPQKCGVACHIGYHTSICTIGVAKNLFVMENVNCTKAMVQNMGGAGDFTLIKDNENCILGLALKSAEEAKNPIYVSIGHKICLESSRKTVLACCKYRVPEPLRFADGISREFVRQLLAKTDT</sequence>
<dbReference type="OMA" id="NACAHTL"/>
<evidence type="ECO:0000256" key="2">
    <source>
        <dbReference type="ARBA" id="ARBA00022490"/>
    </source>
</evidence>
<dbReference type="CDD" id="cd06559">
    <property type="entry name" value="Endonuclease_V"/>
    <property type="match status" value="1"/>
</dbReference>
<keyword evidence="4 6" id="KW-0255">Endonuclease</keyword>
<organism evidence="6 7">
    <name type="scientific">Folsomia candida</name>
    <name type="common">Springtail</name>
    <dbReference type="NCBI Taxonomy" id="158441"/>
    <lineage>
        <taxon>Eukaryota</taxon>
        <taxon>Metazoa</taxon>
        <taxon>Ecdysozoa</taxon>
        <taxon>Arthropoda</taxon>
        <taxon>Hexapoda</taxon>
        <taxon>Collembola</taxon>
        <taxon>Entomobryomorpha</taxon>
        <taxon>Isotomoidea</taxon>
        <taxon>Isotomidae</taxon>
        <taxon>Proisotominae</taxon>
        <taxon>Folsomia</taxon>
    </lineage>
</organism>
<dbReference type="Proteomes" id="UP000198287">
    <property type="component" value="Unassembled WGS sequence"/>
</dbReference>